<dbReference type="EMBL" id="QRDV01000007">
    <property type="protein sequence ID" value="RED42925.1"/>
    <property type="molecule type" value="Genomic_DNA"/>
</dbReference>
<sequence>MLLVLVIPITTYAQTLHLYGGDNHKEYLGCLNCNSYDSDSIWNAYGTYGSRYNSNSIWNAYGTYGNEYNSYSPWNAYASDPPVVVDKDGNFYGYFTVNAYKAKRADFSLALTIYKYHKEIREDVSEWYDKIFD</sequence>
<gene>
    <name evidence="1" type="ORF">DFQ10_107110</name>
</gene>
<proteinExistence type="predicted"/>
<comment type="caution">
    <text evidence="1">The sequence shown here is derived from an EMBL/GenBank/DDBJ whole genome shotgun (WGS) entry which is preliminary data.</text>
</comment>
<reference evidence="1 2" key="1">
    <citation type="submission" date="2018-07" db="EMBL/GenBank/DDBJ databases">
        <title>Genomic Encyclopedia of Type Strains, Phase III (KMG-III): the genomes of soil and plant-associated and newly described type strains.</title>
        <authorList>
            <person name="Whitman W."/>
        </authorList>
    </citation>
    <scope>NUCLEOTIDE SEQUENCE [LARGE SCALE GENOMIC DNA]</scope>
    <source>
        <strain evidence="1 2">CECT 7946</strain>
    </source>
</reference>
<protein>
    <submittedName>
        <fullName evidence="1">Uncharacterized protein</fullName>
    </submittedName>
</protein>
<evidence type="ECO:0000313" key="2">
    <source>
        <dbReference type="Proteomes" id="UP000256980"/>
    </source>
</evidence>
<dbReference type="Proteomes" id="UP000256980">
    <property type="component" value="Unassembled WGS sequence"/>
</dbReference>
<accession>A0A3D9H099</accession>
<dbReference type="OrthoDB" id="583214at2"/>
<keyword evidence="2" id="KW-1185">Reference proteome</keyword>
<dbReference type="AlphaFoldDB" id="A0A3D9H099"/>
<evidence type="ECO:0000313" key="1">
    <source>
        <dbReference type="EMBL" id="RED42925.1"/>
    </source>
</evidence>
<name>A0A3D9H099_9FLAO</name>
<organism evidence="1 2">
    <name type="scientific">Winogradskyella eximia</name>
    <dbReference type="NCBI Taxonomy" id="262006"/>
    <lineage>
        <taxon>Bacteria</taxon>
        <taxon>Pseudomonadati</taxon>
        <taxon>Bacteroidota</taxon>
        <taxon>Flavobacteriia</taxon>
        <taxon>Flavobacteriales</taxon>
        <taxon>Flavobacteriaceae</taxon>
        <taxon>Winogradskyella</taxon>
    </lineage>
</organism>